<dbReference type="EMBL" id="CAMPGE010021543">
    <property type="protein sequence ID" value="CAI2379688.1"/>
    <property type="molecule type" value="Genomic_DNA"/>
</dbReference>
<reference evidence="3" key="1">
    <citation type="submission" date="2023-07" db="EMBL/GenBank/DDBJ databases">
        <authorList>
            <consortium name="AG Swart"/>
            <person name="Singh M."/>
            <person name="Singh A."/>
            <person name="Seah K."/>
            <person name="Emmerich C."/>
        </authorList>
    </citation>
    <scope>NUCLEOTIDE SEQUENCE</scope>
    <source>
        <strain evidence="3">DP1</strain>
    </source>
</reference>
<proteinExistence type="predicted"/>
<evidence type="ECO:0000256" key="1">
    <source>
        <dbReference type="SAM" id="Coils"/>
    </source>
</evidence>
<keyword evidence="4" id="KW-1185">Reference proteome</keyword>
<feature type="compositionally biased region" description="Basic and acidic residues" evidence="2">
    <location>
        <begin position="1"/>
        <end position="14"/>
    </location>
</feature>
<accession>A0AAD2D4Y5</accession>
<comment type="caution">
    <text evidence="3">The sequence shown here is derived from an EMBL/GenBank/DDBJ whole genome shotgun (WGS) entry which is preliminary data.</text>
</comment>
<evidence type="ECO:0000256" key="2">
    <source>
        <dbReference type="SAM" id="MobiDB-lite"/>
    </source>
</evidence>
<feature type="region of interest" description="Disordered" evidence="2">
    <location>
        <begin position="1"/>
        <end position="44"/>
    </location>
</feature>
<protein>
    <submittedName>
        <fullName evidence="3">Uncharacterized protein</fullName>
    </submittedName>
</protein>
<dbReference type="AlphaFoldDB" id="A0AAD2D4Y5"/>
<feature type="region of interest" description="Disordered" evidence="2">
    <location>
        <begin position="154"/>
        <end position="174"/>
    </location>
</feature>
<gene>
    <name evidence="3" type="ORF">ECRASSUSDP1_LOCUS21101</name>
</gene>
<keyword evidence="1" id="KW-0175">Coiled coil</keyword>
<dbReference type="Proteomes" id="UP001295684">
    <property type="component" value="Unassembled WGS sequence"/>
</dbReference>
<feature type="coiled-coil region" evidence="1">
    <location>
        <begin position="119"/>
        <end position="153"/>
    </location>
</feature>
<organism evidence="3 4">
    <name type="scientific">Euplotes crassus</name>
    <dbReference type="NCBI Taxonomy" id="5936"/>
    <lineage>
        <taxon>Eukaryota</taxon>
        <taxon>Sar</taxon>
        <taxon>Alveolata</taxon>
        <taxon>Ciliophora</taxon>
        <taxon>Intramacronucleata</taxon>
        <taxon>Spirotrichea</taxon>
        <taxon>Hypotrichia</taxon>
        <taxon>Euplotida</taxon>
        <taxon>Euplotidae</taxon>
        <taxon>Moneuplotes</taxon>
    </lineage>
</organism>
<name>A0AAD2D4Y5_EUPCR</name>
<evidence type="ECO:0000313" key="3">
    <source>
        <dbReference type="EMBL" id="CAI2379688.1"/>
    </source>
</evidence>
<evidence type="ECO:0000313" key="4">
    <source>
        <dbReference type="Proteomes" id="UP001295684"/>
    </source>
</evidence>
<sequence>MLEELKEKERETMRRNRLALQKVKSQGEIDPMDVPNPPETPGDVAFSPKEALYMNKFGDTLNSNGELKESSVKKSLGLPEGSLKGTFSTATLNPRLNDPYFSSSLKKSFGSKYFKLNQKNMMEGRSQQALKRFEEYEKKRKKIMKRIKNYLNRKDEDLKPDGPNDPDRFLKNSNEKVKDAFRETRYNERRLERLMKWRDKRYNKFHSQVRSYDTTSKRLFFDERE</sequence>